<dbReference type="EMBL" id="HBFQ01040327">
    <property type="protein sequence ID" value="CAD8854240.1"/>
    <property type="molecule type" value="Transcribed_RNA"/>
</dbReference>
<proteinExistence type="predicted"/>
<feature type="region of interest" description="Disordered" evidence="1">
    <location>
        <begin position="177"/>
        <end position="198"/>
    </location>
</feature>
<feature type="compositionally biased region" description="Basic and acidic residues" evidence="1">
    <location>
        <begin position="84"/>
        <end position="95"/>
    </location>
</feature>
<feature type="compositionally biased region" description="Gly residues" evidence="1">
    <location>
        <begin position="188"/>
        <end position="198"/>
    </location>
</feature>
<sequence>MAKPRNTKRKATLEAPSTGQEGAAESDSDGPPEEIGNAAPPPDATQMPEADAPKKRRRGGKNWKKKRGEDDELGTANDDEVESEKDKVDSTEPDSHGFFWQDPQNQELLLGMQAASKKKKERVQSLDKDGVRLEYVNRARQMPVATADDFLREELFDRRIRKRTVKTRYDRNVFGRIHASHRTQSADGEGGGRGKLAA</sequence>
<gene>
    <name evidence="2" type="ORF">NSCI0253_LOCUS28591</name>
</gene>
<reference evidence="2" key="1">
    <citation type="submission" date="2021-01" db="EMBL/GenBank/DDBJ databases">
        <authorList>
            <person name="Corre E."/>
            <person name="Pelletier E."/>
            <person name="Niang G."/>
            <person name="Scheremetjew M."/>
            <person name="Finn R."/>
            <person name="Kale V."/>
            <person name="Holt S."/>
            <person name="Cochrane G."/>
            <person name="Meng A."/>
            <person name="Brown T."/>
            <person name="Cohen L."/>
        </authorList>
    </citation>
    <scope>NUCLEOTIDE SEQUENCE</scope>
</reference>
<evidence type="ECO:0000256" key="1">
    <source>
        <dbReference type="SAM" id="MobiDB-lite"/>
    </source>
</evidence>
<feature type="compositionally biased region" description="Basic residues" evidence="1">
    <location>
        <begin position="1"/>
        <end position="10"/>
    </location>
</feature>
<protein>
    <submittedName>
        <fullName evidence="2">Uncharacterized protein</fullName>
    </submittedName>
</protein>
<feature type="compositionally biased region" description="Acidic residues" evidence="1">
    <location>
        <begin position="70"/>
        <end position="83"/>
    </location>
</feature>
<evidence type="ECO:0000313" key="2">
    <source>
        <dbReference type="EMBL" id="CAD8854240.1"/>
    </source>
</evidence>
<name>A0A7S1AHB9_NOCSC</name>
<dbReference type="AlphaFoldDB" id="A0A7S1AHB9"/>
<feature type="region of interest" description="Disordered" evidence="1">
    <location>
        <begin position="1"/>
        <end position="101"/>
    </location>
</feature>
<accession>A0A7S1AHB9</accession>
<feature type="compositionally biased region" description="Basic residues" evidence="1">
    <location>
        <begin position="54"/>
        <end position="66"/>
    </location>
</feature>
<organism evidence="2">
    <name type="scientific">Noctiluca scintillans</name>
    <name type="common">Sea sparkle</name>
    <name type="synonym">Red tide dinoflagellate</name>
    <dbReference type="NCBI Taxonomy" id="2966"/>
    <lineage>
        <taxon>Eukaryota</taxon>
        <taxon>Sar</taxon>
        <taxon>Alveolata</taxon>
        <taxon>Dinophyceae</taxon>
        <taxon>Noctilucales</taxon>
        <taxon>Noctilucaceae</taxon>
        <taxon>Noctiluca</taxon>
    </lineage>
</organism>